<accession>A0A139B072</accession>
<gene>
    <name evidence="1" type="ORF">M427DRAFT_167221</name>
</gene>
<dbReference type="GO" id="GO:0032039">
    <property type="term" value="C:integrator complex"/>
    <property type="evidence" value="ECO:0007669"/>
    <property type="project" value="TreeGrafter"/>
</dbReference>
<protein>
    <submittedName>
        <fullName evidence="1">Uncharacterized protein</fullName>
    </submittedName>
</protein>
<proteinExistence type="predicted"/>
<evidence type="ECO:0000313" key="1">
    <source>
        <dbReference type="EMBL" id="KXS22203.1"/>
    </source>
</evidence>
<dbReference type="PANTHER" id="PTHR12957:SF2">
    <property type="entry name" value="INTEGRATOR COMPLEX SUBUNIT 6"/>
    <property type="match status" value="1"/>
</dbReference>
<dbReference type="EMBL" id="KQ965731">
    <property type="protein sequence ID" value="KXS22203.1"/>
    <property type="molecule type" value="Genomic_DNA"/>
</dbReference>
<keyword evidence="2" id="KW-1185">Reference proteome</keyword>
<dbReference type="OrthoDB" id="17307at2759"/>
<evidence type="ECO:0000313" key="2">
    <source>
        <dbReference type="Proteomes" id="UP000070544"/>
    </source>
</evidence>
<dbReference type="InterPro" id="IPR051113">
    <property type="entry name" value="Integrator_subunit6"/>
</dbReference>
<dbReference type="GO" id="GO:0034472">
    <property type="term" value="P:snRNA 3'-end processing"/>
    <property type="evidence" value="ECO:0007669"/>
    <property type="project" value="TreeGrafter"/>
</dbReference>
<sequence>MNNRRDGTVELRSIPPLASPGSKFYNEPFRWDQRLFAMCLIPPSADARPTDPRPEPSSELFEQAGDMASRTGGQMFAFTSWNSLLDCMVALNERRKPGLNVPPLFVKMGVEVKWEEIDGSGRGVGRPVLSLIYHDPQRRGAEHFPIPEPFWIDQDTTDSVNIRMRSALCTTRAMQLMSLSSHHALSTP</sequence>
<organism evidence="1 2">
    <name type="scientific">Gonapodya prolifera (strain JEL478)</name>
    <name type="common">Monoblepharis prolifera</name>
    <dbReference type="NCBI Taxonomy" id="1344416"/>
    <lineage>
        <taxon>Eukaryota</taxon>
        <taxon>Fungi</taxon>
        <taxon>Fungi incertae sedis</taxon>
        <taxon>Chytridiomycota</taxon>
        <taxon>Chytridiomycota incertae sedis</taxon>
        <taxon>Monoblepharidomycetes</taxon>
        <taxon>Monoblepharidales</taxon>
        <taxon>Gonapodyaceae</taxon>
        <taxon>Gonapodya</taxon>
    </lineage>
</organism>
<dbReference type="Proteomes" id="UP000070544">
    <property type="component" value="Unassembled WGS sequence"/>
</dbReference>
<dbReference type="STRING" id="1344416.A0A139B072"/>
<dbReference type="AlphaFoldDB" id="A0A139B072"/>
<dbReference type="PANTHER" id="PTHR12957">
    <property type="entry name" value="DEAD/H BOX POLYPEPTIDE 26/DICE1-RELATED"/>
    <property type="match status" value="1"/>
</dbReference>
<name>A0A139B072_GONPJ</name>
<reference evidence="1 2" key="1">
    <citation type="journal article" date="2015" name="Genome Biol. Evol.">
        <title>Phylogenomic analyses indicate that early fungi evolved digesting cell walls of algal ancestors of land plants.</title>
        <authorList>
            <person name="Chang Y."/>
            <person name="Wang S."/>
            <person name="Sekimoto S."/>
            <person name="Aerts A.L."/>
            <person name="Choi C."/>
            <person name="Clum A."/>
            <person name="LaButti K.M."/>
            <person name="Lindquist E.A."/>
            <person name="Yee Ngan C."/>
            <person name="Ohm R.A."/>
            <person name="Salamov A.A."/>
            <person name="Grigoriev I.V."/>
            <person name="Spatafora J.W."/>
            <person name="Berbee M.L."/>
        </authorList>
    </citation>
    <scope>NUCLEOTIDE SEQUENCE [LARGE SCALE GENOMIC DNA]</scope>
    <source>
        <strain evidence="1 2">JEL478</strain>
    </source>
</reference>